<dbReference type="PANTHER" id="PTHR43798:SF33">
    <property type="entry name" value="HYDROLASE, PUTATIVE (AFU_ORTHOLOGUE AFUA_2G14860)-RELATED"/>
    <property type="match status" value="1"/>
</dbReference>
<dbReference type="InterPro" id="IPR050266">
    <property type="entry name" value="AB_hydrolase_sf"/>
</dbReference>
<dbReference type="InterPro" id="IPR000073">
    <property type="entry name" value="AB_hydrolase_1"/>
</dbReference>
<sequence length="260" mass="28474">MKPRVLVNEVKGEGPHVVLVPGQLTGWVSWTPLADALSARWRTVRVQPIHNELGSAGERGDAGYTAAIERESLLMTVDALGVETADFTGWSGGGRALIEFALAHPERVRTLTLVEPAAYWILDGRGESAPEVARLNQFLHALAGQEVSEDDLAEFLELAGLVPSKDQARVHPAWPRWVPHRMALSWSSEQADRDVAELAGIRCPVLLVHGSATTDWLKRVVAVLDERLPDTRVLELPGDHACHLENPDAFLAALERHLAQ</sequence>
<comment type="caution">
    <text evidence="2">The sequence shown here is derived from an EMBL/GenBank/DDBJ whole genome shotgun (WGS) entry which is preliminary data.</text>
</comment>
<dbReference type="Pfam" id="PF00561">
    <property type="entry name" value="Abhydrolase_1"/>
    <property type="match status" value="1"/>
</dbReference>
<dbReference type="Proteomes" id="UP001180754">
    <property type="component" value="Unassembled WGS sequence"/>
</dbReference>
<feature type="domain" description="AB hydrolase-1" evidence="1">
    <location>
        <begin position="15"/>
        <end position="154"/>
    </location>
</feature>
<dbReference type="Gene3D" id="3.40.50.1820">
    <property type="entry name" value="alpha/beta hydrolase"/>
    <property type="match status" value="1"/>
</dbReference>
<accession>A0ABU2X6T8</accession>
<organism evidence="2 3">
    <name type="scientific">Streptomyces lonegramiae</name>
    <dbReference type="NCBI Taxonomy" id="3075524"/>
    <lineage>
        <taxon>Bacteria</taxon>
        <taxon>Bacillati</taxon>
        <taxon>Actinomycetota</taxon>
        <taxon>Actinomycetes</taxon>
        <taxon>Kitasatosporales</taxon>
        <taxon>Streptomycetaceae</taxon>
        <taxon>Streptomyces</taxon>
    </lineage>
</organism>
<dbReference type="SUPFAM" id="SSF53474">
    <property type="entry name" value="alpha/beta-Hydrolases"/>
    <property type="match status" value="1"/>
</dbReference>
<dbReference type="PANTHER" id="PTHR43798">
    <property type="entry name" value="MONOACYLGLYCEROL LIPASE"/>
    <property type="match status" value="1"/>
</dbReference>
<evidence type="ECO:0000313" key="3">
    <source>
        <dbReference type="Proteomes" id="UP001180754"/>
    </source>
</evidence>
<dbReference type="GO" id="GO:0016787">
    <property type="term" value="F:hydrolase activity"/>
    <property type="evidence" value="ECO:0007669"/>
    <property type="project" value="UniProtKB-KW"/>
</dbReference>
<keyword evidence="2" id="KW-0378">Hydrolase</keyword>
<dbReference type="InterPro" id="IPR029058">
    <property type="entry name" value="AB_hydrolase_fold"/>
</dbReference>
<proteinExistence type="predicted"/>
<reference evidence="2" key="1">
    <citation type="submission" date="2024-05" db="EMBL/GenBank/DDBJ databases">
        <title>30 novel species of actinomycetes from the DSMZ collection.</title>
        <authorList>
            <person name="Nouioui I."/>
        </authorList>
    </citation>
    <scope>NUCLEOTIDE SEQUENCE</scope>
    <source>
        <strain evidence="2">DSM 41529</strain>
    </source>
</reference>
<keyword evidence="3" id="KW-1185">Reference proteome</keyword>
<evidence type="ECO:0000313" key="2">
    <source>
        <dbReference type="EMBL" id="MDT0541260.1"/>
    </source>
</evidence>
<name>A0ABU2X6T8_9ACTN</name>
<gene>
    <name evidence="2" type="ORF">RND15_00820</name>
</gene>
<dbReference type="EMBL" id="JAVRFD010000001">
    <property type="protein sequence ID" value="MDT0541260.1"/>
    <property type="molecule type" value="Genomic_DNA"/>
</dbReference>
<evidence type="ECO:0000259" key="1">
    <source>
        <dbReference type="Pfam" id="PF00561"/>
    </source>
</evidence>
<protein>
    <submittedName>
        <fullName evidence="2">Alpha/beta hydrolase</fullName>
    </submittedName>
</protein>
<dbReference type="RefSeq" id="WP_311721519.1">
    <property type="nucleotide sequence ID" value="NZ_JAVRFD010000001.1"/>
</dbReference>